<feature type="coiled-coil region" evidence="8">
    <location>
        <begin position="2458"/>
        <end position="2507"/>
    </location>
</feature>
<keyword evidence="6" id="KW-0009">Actin-binding</keyword>
<accession>A0AAV6FSL8</accession>
<dbReference type="Gene3D" id="1.20.58.60">
    <property type="match status" value="21"/>
</dbReference>
<dbReference type="FunFam" id="1.20.58.60:FF:000007">
    <property type="entry name" value="Spectrin alpha chain non-erythrocytic 1"/>
    <property type="match status" value="2"/>
</dbReference>
<keyword evidence="12" id="KW-1185">Reference proteome</keyword>
<dbReference type="InterPro" id="IPR036028">
    <property type="entry name" value="SH3-like_dom_sf"/>
</dbReference>
<feature type="coiled-coil region" evidence="8">
    <location>
        <begin position="2699"/>
        <end position="2733"/>
    </location>
</feature>
<dbReference type="SUPFAM" id="SSF46966">
    <property type="entry name" value="Spectrin repeat"/>
    <property type="match status" value="19"/>
</dbReference>
<evidence type="ECO:0000313" key="11">
    <source>
        <dbReference type="EMBL" id="KAG5265725.1"/>
    </source>
</evidence>
<dbReference type="EMBL" id="JADWDJ010000019">
    <property type="protein sequence ID" value="KAG5265725.1"/>
    <property type="molecule type" value="Genomic_DNA"/>
</dbReference>
<dbReference type="SMART" id="SM00033">
    <property type="entry name" value="CH"/>
    <property type="match status" value="2"/>
</dbReference>
<dbReference type="FunFam" id="1.20.58.60:FF:000017">
    <property type="entry name" value="Spectrin alpha chain, non-erythrocytic 1"/>
    <property type="match status" value="1"/>
</dbReference>
<comment type="subcellular location">
    <subcellularLocation>
        <location evidence="1">Cytoplasm</location>
        <location evidence="1">Cytoskeleton</location>
    </subcellularLocation>
</comment>
<evidence type="ECO:0000256" key="3">
    <source>
        <dbReference type="ARBA" id="ARBA00022467"/>
    </source>
</evidence>
<evidence type="ECO:0000256" key="8">
    <source>
        <dbReference type="SAM" id="Coils"/>
    </source>
</evidence>
<dbReference type="Pfam" id="PF00307">
    <property type="entry name" value="CH"/>
    <property type="match status" value="2"/>
</dbReference>
<feature type="domain" description="Calponin-homology (CH)" evidence="10">
    <location>
        <begin position="24"/>
        <end position="130"/>
    </location>
</feature>
<feature type="domain" description="Calponin-homology (CH)" evidence="10">
    <location>
        <begin position="148"/>
        <end position="253"/>
    </location>
</feature>
<feature type="coiled-coil region" evidence="8">
    <location>
        <begin position="1641"/>
        <end position="1693"/>
    </location>
</feature>
<dbReference type="SUPFAM" id="SSF47576">
    <property type="entry name" value="Calponin-homology domain, CH-domain"/>
    <property type="match status" value="1"/>
</dbReference>
<dbReference type="GO" id="GO:0051693">
    <property type="term" value="P:actin filament capping"/>
    <property type="evidence" value="ECO:0007669"/>
    <property type="project" value="UniProtKB-KW"/>
</dbReference>
<keyword evidence="7" id="KW-0206">Cytoskeleton</keyword>
<feature type="coiled-coil region" evidence="8">
    <location>
        <begin position="3329"/>
        <end position="3356"/>
    </location>
</feature>
<feature type="region of interest" description="Disordered" evidence="9">
    <location>
        <begin position="890"/>
        <end position="925"/>
    </location>
</feature>
<evidence type="ECO:0000256" key="2">
    <source>
        <dbReference type="ARBA" id="ARBA00006826"/>
    </source>
</evidence>
<dbReference type="Gene3D" id="1.10.418.10">
    <property type="entry name" value="Calponin-like domain"/>
    <property type="match status" value="2"/>
</dbReference>
<dbReference type="Pfam" id="PF00435">
    <property type="entry name" value="Spectrin"/>
    <property type="match status" value="27"/>
</dbReference>
<dbReference type="InterPro" id="IPR036872">
    <property type="entry name" value="CH_dom_sf"/>
</dbReference>
<dbReference type="InterPro" id="IPR002017">
    <property type="entry name" value="Spectrin_repeat"/>
</dbReference>
<dbReference type="InterPro" id="IPR018159">
    <property type="entry name" value="Spectrin/alpha-actinin"/>
</dbReference>
<dbReference type="Proteomes" id="UP000823561">
    <property type="component" value="Chromosome 19"/>
</dbReference>
<dbReference type="GO" id="GO:0005856">
    <property type="term" value="C:cytoskeleton"/>
    <property type="evidence" value="ECO:0007669"/>
    <property type="project" value="UniProtKB-SubCell"/>
</dbReference>
<gene>
    <name evidence="11" type="ORF">AALO_G00245700</name>
</gene>
<feature type="region of interest" description="Disordered" evidence="9">
    <location>
        <begin position="788"/>
        <end position="840"/>
    </location>
</feature>
<evidence type="ECO:0000259" key="10">
    <source>
        <dbReference type="PROSITE" id="PS50021"/>
    </source>
</evidence>
<dbReference type="SUPFAM" id="SSF50044">
    <property type="entry name" value="SH3-domain"/>
    <property type="match status" value="1"/>
</dbReference>
<dbReference type="CDD" id="cd00176">
    <property type="entry name" value="SPEC"/>
    <property type="match status" value="15"/>
</dbReference>
<protein>
    <recommendedName>
        <fullName evidence="10">Calponin-homology (CH) domain-containing protein</fullName>
    </recommendedName>
</protein>
<keyword evidence="4" id="KW-0963">Cytoplasm</keyword>
<dbReference type="GO" id="GO:0005737">
    <property type="term" value="C:cytoplasm"/>
    <property type="evidence" value="ECO:0007669"/>
    <property type="project" value="UniProtKB-ARBA"/>
</dbReference>
<evidence type="ECO:0000256" key="5">
    <source>
        <dbReference type="ARBA" id="ARBA00022737"/>
    </source>
</evidence>
<organism evidence="11 12">
    <name type="scientific">Alosa alosa</name>
    <name type="common">allis shad</name>
    <dbReference type="NCBI Taxonomy" id="278164"/>
    <lineage>
        <taxon>Eukaryota</taxon>
        <taxon>Metazoa</taxon>
        <taxon>Chordata</taxon>
        <taxon>Craniata</taxon>
        <taxon>Vertebrata</taxon>
        <taxon>Euteleostomi</taxon>
        <taxon>Actinopterygii</taxon>
        <taxon>Neopterygii</taxon>
        <taxon>Teleostei</taxon>
        <taxon>Clupei</taxon>
        <taxon>Clupeiformes</taxon>
        <taxon>Clupeoidei</taxon>
        <taxon>Clupeidae</taxon>
        <taxon>Alosa</taxon>
    </lineage>
</organism>
<feature type="coiled-coil region" evidence="8">
    <location>
        <begin position="1215"/>
        <end position="1352"/>
    </location>
</feature>
<dbReference type="Gene3D" id="2.30.30.40">
    <property type="entry name" value="SH3 Domains"/>
    <property type="match status" value="1"/>
</dbReference>
<sequence>MDIKRDGQEYEQGRIPQLQEQRMGMQKKTYTKWMNSVFAKNGEKVDLTDVYTELKTGVHLVRLLELMSGKSLNAPNRRTLRVHCLENNSIAINFLKKEKIRVDLIGPENIVDGDRTLILGLLWIIILRFQIGSINLDEVDGHNSLARRSAKEALLIWCQRKTAGYSNVDVQDFSGSWRDGLAFNALIHAHRPDLFDYRRLHKDDPKQNLTHAFVLAEKEFGIMQLLDVEDIMVPHPDERSIMTYVSLYYHYFSKMKQGQTVQKRIAKIVGLLKELDDLKQDYEVMVTDLLRWIQEKVVQLNDRRFPNSLREMQVLVAAFKTYRTVEKPPKYQERGALEAHLFDLRTKLNANNQRAYVPPEGQTLRDVEREWLVLEHAEHGREGALQAALLRLEHLEQLAHKFERKAGLRESYLDEAQRLVVRQDPQSQDDLEDAQAMARRLEALATDALAREPRFRALSEMAAIIQRENYHSKEKVARREQNISQSWQKFVEGLKERRALMSDVVNTLSVLRDIQMASQDLSELQMQAGSVEYGKQLEEVVELLQKQDLLDAQISAQGETLGSLSARALKEGAHRNARQVQASVHQLQSQYGALQALSKKRRRALEEQRGLFEFYFDCEELEAWIYERWILLVTAGLGRDLSQILQAQQKHKVLEAEVQSHESVHAAVVLRGKELCSRKPPSEKAIRKWLLTLGHQWEQLREEVTNHRERLHAASVIKQYFADTAEANSWLDDRRPILASEDHGKDEWSSDALLQRHQRLEKEVGAYTSEVKRLAEHARNAAQMTALTVEPQKRKMTQFSDSSSEDEERGVKERGRMATLKRQSSAPQAPPEPQGTTAKMRYKYRGHTVTMERGEMITILNQESKDGWLVRDTKGNEQLVPTMYIAVPMSGAPPVPQTSPPTNGVSASPPRKVSRPRRSRSMRRGTAEISAKWLPDPHFQQDTVEETQRELEEDYRSLVQLAQSRKQALDEAAQLHHFYNTCEEFESWMEDKEHILNTFTANTDSVGAVQAKYENFLTELASGKGQLDDITRLGEGLVKSRHSKKREIQTKQGQVTGRWARLQKLKDEKAHELLSSADVRSFLQSCEEAKAQLQEKLVQLDNPDVGSSPAALHTEERKQLQALRDIDALERKIEYLKSVAKMKQDCSPAESAAILEEVRGLEALLRNVRAQAVERQRRLEEARRLQLFQGSSRDLLLWAETVREQMSEEEQGLDVTSAQALLDRHQELQQEIQRQRDKLKELEKLGNTLEAAEVRRTLAQLEEEWTGLDRLWSGRKRRLEQGLELQKLNLEADRIEATLSAHEARLRVTDLGDSVDNVHSLLGRQDELEALLNALQLQINNFQEKSRELVKKRHFAAEQIQARSESIQERNLRVRESCKERRGQLLASKKHQEFHRDMEEMLLWMDEKFEIADDESYRDPTNVLRKLKKHEAAEKEMQANQVRLDRLLELGEGVQVDNPSRRKEVQKTCQQVRRRWDELQTKMADRGDKLRQAGQQEQLMELLQDAKLKIETIQRMLQFAVKGEDLHSSRKLLKEHQQLEQEAQELADKINSIVSRAKHLATNHFDSKTLLQETDTYLKLFKSLQKPLDERRSQLEAAVELFGFYHDVDLELTWISEHQPLAETSSYSKSLAGAISLQKKHKELQAEVTAHRQHLQRMQERGKALRNTHTWAGKELQQRCGQLAEEWEELEESCDRRAVHLNKALAREQILLDCTELETRVSECLALVSTDYGKSEPATQSLIKQHQGVEGKIEVLVAEVEDLKSSVDRAVKTMGLDELNRPYSRIRSHMTELEHLASLRAQKLQEALHLHEFKREASDLEDWIFQQRQIASSEDYGTDYNNVLQLRGKFEVFRQQLEVGMERLHSCGKLADSLIKNNHPENRLIRNTHNKLREQWDDLHTLAQERQDKLLQSEKCHGCYKELMDALAQIEGRLKSIPEDIAKDLQGVLSQLRKHEALVHELSLNEEQLQELLDMVDNVLGACSVELRAKLQEKQQELVVRWEKLRLLVEKRLEKLNHARQRYQFLNTAQDYTLWSAQVLGGMRAEESIRDVATCKLQLDQHQQLWAEIVAREQSYTRALAMGEELLKLDPSHAKEVREKLSSLKQDREELHGHWKEKKRWLELTHQEQVFYRDSEHLDTISNSQEILLKNSDLGSAVDETERLIKRHDAFQKLLTTQEEKMIALQELASRLQKEDLKRESGKRIRNKLNALEERRRRIQELSVKRGEDLDMSRLLCIFSRDAAEAEEWVSERMQKMQEDTKMDLSNLQTKMKLLQKHQVFEAEILAHSKIIESVQKAGDELISLYHPQSKEIRSTITALIKHWEALKLAVAARGKVLEDNRDFLEFLQKVEQVEMWIRQKEVMINVGDVGVDYEHGVQLLKKLNEFRGAGTGEVTMDDGHIRAISNLAARLERQNCDELETVKKRKQQLNERWNNFHGNLSSYKKRLEGALEVHALVRELEEVRDRANEKMLLLQDGDCGWDVESVEGLIRRHEETEREARVIQERGTALEKDVKGRLRGQSELTDKLKQKQTKMNTTLLNLEKEVKLRKERLHDAHELQLFKANQRLLLDVTLKNSSEMEQKGLPKSKAEAERMIAEHQDWKTEIDARADRIDSVRSFGQRLVKAGHRSAEEIKTALTSLEDAKKGLAKAWQDRRTMLDQALSLQVFLGYVEQSESWLSNKEAFLANEDLGGSLSEVEELQGKQALFEQTLEAEMEQVEAVQRLSQQLQQQKHYDSTNIQSKSRALQLRKDKLLETSRARRQALEESLQLHRFLSGSSELCSWLNEKNVIAQDENWRDPINLQAKLLKHQSSEAEILANHTQVEALSKEGERMLVAGHPAGQKITPRLKDLKDSWTQLLDNCKEKKSRLQQAYQALQFQRSLDDMEEWLSSVEKDVSSKDCGTDLASVSRLLKALHDLEEVVDGHRERLKALVDTSKDFSAQGNFLAKEIQQRVQGAVNRYNNLADPMQLRRETLESWHLLFQFNRDVEDELAWIQDKLPVASSKDLGTSLQSTEAMLKKHQVLMQEIMSRTPLVQAVQEAGQNLVRGRHFASRDVNERLDELKTLFEALKKESEGRGLLLQEAFKIQTFLSELSELELWMEEQKPALESRDFGKSEEATEALLKKLDAVDLEFENHQGKLTSLQKRGDQLKTSGHPNSPLVSKGLADVVEQFKALRQLSATRRTALQDQLHLYVFEREAQELQAWFHTRIAQAQLQDFGQDLEDVEVLQKKFEDFSGEVASLGQHKLGSVQQLGQKVSSSGAQLREKTLQQLWDELNQAVKTRAENLHSAREVHQFDSDVDELKSWMSEKEAGLDSEEQNHNLLSVQALIRQLEGLERDLLVIEEEVQRRQEEGADLVRRLPQVGENVRERLHEVTLCWGSLQAKASQRRQRLRQAEAVQRYLADWRQLVMRVPPSVSSNADSGSSQSHSDVSSTQSACCILDILRSL</sequence>
<keyword evidence="3" id="KW-0117">Actin capping</keyword>
<dbReference type="PANTHER" id="PTHR11915">
    <property type="entry name" value="SPECTRIN/FILAMIN RELATED CYTOSKELETAL PROTEIN"/>
    <property type="match status" value="1"/>
</dbReference>
<evidence type="ECO:0000256" key="7">
    <source>
        <dbReference type="ARBA" id="ARBA00023212"/>
    </source>
</evidence>
<feature type="coiled-coil region" evidence="8">
    <location>
        <begin position="2910"/>
        <end position="2937"/>
    </location>
</feature>
<dbReference type="PROSITE" id="PS50021">
    <property type="entry name" value="CH"/>
    <property type="match status" value="2"/>
</dbReference>
<evidence type="ECO:0000256" key="6">
    <source>
        <dbReference type="ARBA" id="ARBA00023203"/>
    </source>
</evidence>
<dbReference type="FunFam" id="1.10.418.10:FF:000089">
    <property type="entry name" value="Spectrin beta chain"/>
    <property type="match status" value="1"/>
</dbReference>
<keyword evidence="5" id="KW-0677">Repeat</keyword>
<dbReference type="FunFam" id="1.10.418.10:FF:000001">
    <property type="entry name" value="Actinin alpha 1"/>
    <property type="match status" value="1"/>
</dbReference>
<dbReference type="InterPro" id="IPR001715">
    <property type="entry name" value="CH_dom"/>
</dbReference>
<feature type="coiled-coil region" evidence="8">
    <location>
        <begin position="1430"/>
        <end position="1556"/>
    </location>
</feature>
<proteinExistence type="inferred from homology"/>
<dbReference type="SMART" id="SM00150">
    <property type="entry name" value="SPEC"/>
    <property type="match status" value="28"/>
</dbReference>
<dbReference type="GO" id="GO:0003779">
    <property type="term" value="F:actin binding"/>
    <property type="evidence" value="ECO:0007669"/>
    <property type="project" value="UniProtKB-KW"/>
</dbReference>
<name>A0AAV6FSL8_9TELE</name>
<keyword evidence="8" id="KW-0175">Coiled coil</keyword>
<feature type="compositionally biased region" description="Basic residues" evidence="9">
    <location>
        <begin position="912"/>
        <end position="923"/>
    </location>
</feature>
<evidence type="ECO:0000256" key="4">
    <source>
        <dbReference type="ARBA" id="ARBA00022490"/>
    </source>
</evidence>
<feature type="coiled-coil region" evidence="8">
    <location>
        <begin position="2854"/>
        <end position="2881"/>
    </location>
</feature>
<evidence type="ECO:0000313" key="12">
    <source>
        <dbReference type="Proteomes" id="UP000823561"/>
    </source>
</evidence>
<dbReference type="PROSITE" id="PS00019">
    <property type="entry name" value="ACTININ_1"/>
    <property type="match status" value="1"/>
</dbReference>
<evidence type="ECO:0000256" key="9">
    <source>
        <dbReference type="SAM" id="MobiDB-lite"/>
    </source>
</evidence>
<dbReference type="InterPro" id="IPR001589">
    <property type="entry name" value="Actinin_actin-bd_CS"/>
</dbReference>
<comment type="similarity">
    <text evidence="2">Belongs to the spectrin family.</text>
</comment>
<feature type="coiled-coil region" evidence="8">
    <location>
        <begin position="2175"/>
        <end position="2225"/>
    </location>
</feature>
<evidence type="ECO:0000256" key="1">
    <source>
        <dbReference type="ARBA" id="ARBA00004245"/>
    </source>
</evidence>
<dbReference type="PROSITE" id="PS00020">
    <property type="entry name" value="ACTININ_2"/>
    <property type="match status" value="1"/>
</dbReference>
<comment type="caution">
    <text evidence="11">The sequence shown here is derived from an EMBL/GenBank/DDBJ whole genome shotgun (WGS) entry which is preliminary data.</text>
</comment>
<dbReference type="FunFam" id="1.20.58.60:FF:000135">
    <property type="entry name" value="Spectrin beta chain, non-erythrocytic"/>
    <property type="match status" value="1"/>
</dbReference>
<reference evidence="11" key="1">
    <citation type="submission" date="2020-10" db="EMBL/GenBank/DDBJ databases">
        <title>Chromosome-scale genome assembly of the Allis shad, Alosa alosa.</title>
        <authorList>
            <person name="Margot Z."/>
            <person name="Christophe K."/>
            <person name="Cabau C."/>
            <person name="Louis A."/>
            <person name="Berthelot C."/>
            <person name="Parey E."/>
            <person name="Roest Crollius H."/>
            <person name="Montfort J."/>
            <person name="Robinson-Rechavi M."/>
            <person name="Bucao C."/>
            <person name="Bouchez O."/>
            <person name="Gislard M."/>
            <person name="Lluch J."/>
            <person name="Milhes M."/>
            <person name="Lampietro C."/>
            <person name="Lopez Roques C."/>
            <person name="Donnadieu C."/>
            <person name="Braasch I."/>
            <person name="Desvignes T."/>
            <person name="Postlethwait J."/>
            <person name="Bobe J."/>
            <person name="Guiguen Y."/>
        </authorList>
    </citation>
    <scope>NUCLEOTIDE SEQUENCE</scope>
    <source>
        <strain evidence="11">M-15738</strain>
        <tissue evidence="11">Blood</tissue>
    </source>
</reference>